<reference evidence="1 2" key="1">
    <citation type="submission" date="2018-03" db="EMBL/GenBank/DDBJ databases">
        <authorList>
            <person name="Keele B.F."/>
        </authorList>
    </citation>
    <scope>NUCLEOTIDE SEQUENCE [LARGE SCALE GENOMIC DNA]</scope>
    <source>
        <strain evidence="1 2">CECT 8626</strain>
    </source>
</reference>
<evidence type="ECO:0000313" key="1">
    <source>
        <dbReference type="EMBL" id="SPH17060.1"/>
    </source>
</evidence>
<dbReference type="Proteomes" id="UP000244924">
    <property type="component" value="Unassembled WGS sequence"/>
</dbReference>
<dbReference type="RefSeq" id="WP_108851542.1">
    <property type="nucleotide sequence ID" value="NZ_OMOQ01000001.1"/>
</dbReference>
<organism evidence="1 2">
    <name type="scientific">Albidovulum aquaemixtae</name>
    <dbReference type="NCBI Taxonomy" id="1542388"/>
    <lineage>
        <taxon>Bacteria</taxon>
        <taxon>Pseudomonadati</taxon>
        <taxon>Pseudomonadota</taxon>
        <taxon>Alphaproteobacteria</taxon>
        <taxon>Rhodobacterales</taxon>
        <taxon>Paracoccaceae</taxon>
        <taxon>Albidovulum</taxon>
    </lineage>
</organism>
<name>A0A2R8B3F7_9RHOB</name>
<dbReference type="AlphaFoldDB" id="A0A2R8B3F7"/>
<evidence type="ECO:0000313" key="2">
    <source>
        <dbReference type="Proteomes" id="UP000244924"/>
    </source>
</evidence>
<keyword evidence="2" id="KW-1185">Reference proteome</keyword>
<dbReference type="EMBL" id="OMOQ01000001">
    <property type="protein sequence ID" value="SPH17060.1"/>
    <property type="molecule type" value="Genomic_DNA"/>
</dbReference>
<gene>
    <name evidence="1" type="ORF">DEA8626_00574</name>
</gene>
<dbReference type="OrthoDB" id="7871152at2"/>
<sequence>MSDFFGVMAFYYACDQAAINGRLAAADIARCAEAYETVKIRFLSDEERAEFGLANGPRRAALDRSAYRRFKSWEEDHPGLIRALRNGERLSLL</sequence>
<accession>A0A2R8B3F7</accession>
<proteinExistence type="predicted"/>
<protein>
    <submittedName>
        <fullName evidence="1">Uncharacterized protein</fullName>
    </submittedName>
</protein>